<gene>
    <name evidence="1" type="ORF">Pla52n_44710</name>
</gene>
<sequence>MRKRYTLFSSEPEKEDRFVLSTNLTGLLVADDDSLGLADDHDAIHDHPMAGESA</sequence>
<keyword evidence="2" id="KW-1185">Reference proteome</keyword>
<evidence type="ECO:0000313" key="2">
    <source>
        <dbReference type="Proteomes" id="UP000320176"/>
    </source>
</evidence>
<reference evidence="1 2" key="1">
    <citation type="submission" date="2019-02" db="EMBL/GenBank/DDBJ databases">
        <title>Deep-cultivation of Planctomycetes and their phenomic and genomic characterization uncovers novel biology.</title>
        <authorList>
            <person name="Wiegand S."/>
            <person name="Jogler M."/>
            <person name="Boedeker C."/>
            <person name="Pinto D."/>
            <person name="Vollmers J."/>
            <person name="Rivas-Marin E."/>
            <person name="Kohn T."/>
            <person name="Peeters S.H."/>
            <person name="Heuer A."/>
            <person name="Rast P."/>
            <person name="Oberbeckmann S."/>
            <person name="Bunk B."/>
            <person name="Jeske O."/>
            <person name="Meyerdierks A."/>
            <person name="Storesund J.E."/>
            <person name="Kallscheuer N."/>
            <person name="Luecker S."/>
            <person name="Lage O.M."/>
            <person name="Pohl T."/>
            <person name="Merkel B.J."/>
            <person name="Hornburger P."/>
            <person name="Mueller R.-W."/>
            <person name="Bruemmer F."/>
            <person name="Labrenz M."/>
            <person name="Spormann A.M."/>
            <person name="Op Den Camp H."/>
            <person name="Overmann J."/>
            <person name="Amann R."/>
            <person name="Jetten M.S.M."/>
            <person name="Mascher T."/>
            <person name="Medema M.H."/>
            <person name="Devos D.P."/>
            <person name="Kaster A.-K."/>
            <person name="Ovreas L."/>
            <person name="Rohde M."/>
            <person name="Galperin M.Y."/>
            <person name="Jogler C."/>
        </authorList>
    </citation>
    <scope>NUCLEOTIDE SEQUENCE [LARGE SCALE GENOMIC DNA]</scope>
    <source>
        <strain evidence="1 2">Pla52n</strain>
    </source>
</reference>
<protein>
    <submittedName>
        <fullName evidence="1">Uncharacterized protein</fullName>
    </submittedName>
</protein>
<accession>A0A5C6AP98</accession>
<dbReference type="EMBL" id="SJPN01000005">
    <property type="protein sequence ID" value="TWU01099.1"/>
    <property type="molecule type" value="Genomic_DNA"/>
</dbReference>
<name>A0A5C6AP98_9BACT</name>
<evidence type="ECO:0000313" key="1">
    <source>
        <dbReference type="EMBL" id="TWU01099.1"/>
    </source>
</evidence>
<organism evidence="1 2">
    <name type="scientific">Stieleria varia</name>
    <dbReference type="NCBI Taxonomy" id="2528005"/>
    <lineage>
        <taxon>Bacteria</taxon>
        <taxon>Pseudomonadati</taxon>
        <taxon>Planctomycetota</taxon>
        <taxon>Planctomycetia</taxon>
        <taxon>Pirellulales</taxon>
        <taxon>Pirellulaceae</taxon>
        <taxon>Stieleria</taxon>
    </lineage>
</organism>
<dbReference type="Proteomes" id="UP000320176">
    <property type="component" value="Unassembled WGS sequence"/>
</dbReference>
<dbReference type="AlphaFoldDB" id="A0A5C6AP98"/>
<comment type="caution">
    <text evidence="1">The sequence shown here is derived from an EMBL/GenBank/DDBJ whole genome shotgun (WGS) entry which is preliminary data.</text>
</comment>
<proteinExistence type="predicted"/>